<protein>
    <submittedName>
        <fullName evidence="1">Uncharacterized protein</fullName>
    </submittedName>
</protein>
<reference evidence="1 2" key="1">
    <citation type="journal article" date="2009" name="J. Bacteriol.">
        <title>The genome of Burkholderia cenocepacia J2315, an epidemic pathogen of cystic fibrosis patients.</title>
        <authorList>
            <person name="Holden M.T."/>
            <person name="Seth-Smith H.M."/>
            <person name="Crossman L.C."/>
            <person name="Sebaihia M."/>
            <person name="Bentley S.D."/>
            <person name="Cerdeno-Tarraga A.M."/>
            <person name="Thomson N.R."/>
            <person name="Bason N."/>
            <person name="Quail M.A."/>
            <person name="Sharp S."/>
            <person name="Cherevach I."/>
            <person name="Churcher C."/>
            <person name="Goodhead I."/>
            <person name="Hauser H."/>
            <person name="Holroyd N."/>
            <person name="Mungall K."/>
            <person name="Scott P."/>
            <person name="Walker D."/>
            <person name="White B."/>
            <person name="Rose H."/>
            <person name="Iversen P."/>
            <person name="Mil-Homens D."/>
            <person name="Rocha E.P."/>
            <person name="Fialho A.M."/>
            <person name="Baldwin A."/>
            <person name="Dowson C."/>
            <person name="Barrell B.G."/>
            <person name="Govan J.R."/>
            <person name="Vandamme P."/>
            <person name="Hart C.A."/>
            <person name="Mahenthiralingam E."/>
            <person name="Parkhill J."/>
        </authorList>
    </citation>
    <scope>NUCLEOTIDE SEQUENCE [LARGE SCALE GENOMIC DNA]</scope>
    <source>
        <strain evidence="2">ATCC BAA-245 / DSM 16553 / LMG 16656 / NCTC 13227 / J2315 / CF5610</strain>
    </source>
</reference>
<dbReference type="RefSeq" id="WP_012492322.1">
    <property type="nucleotide sequence ID" value="NC_011000.1"/>
</dbReference>
<dbReference type="EMBL" id="AM747720">
    <property type="protein sequence ID" value="CAR50730.1"/>
    <property type="molecule type" value="Genomic_DNA"/>
</dbReference>
<evidence type="ECO:0000313" key="1">
    <source>
        <dbReference type="EMBL" id="CAR50730.1"/>
    </source>
</evidence>
<gene>
    <name evidence="1" type="ORF">BCAL0419</name>
</gene>
<proteinExistence type="predicted"/>
<dbReference type="AlphaFoldDB" id="B4E7C7"/>
<keyword evidence="2" id="KW-1185">Reference proteome</keyword>
<sequence length="376" mass="41819">MSDSTARDHAELDSKNPAEALLQWRETRDADRYRQWCLDMFEGYVRVGEHEFHPAEVLRLKPDVVEKTISECRSQLLDQDDETICAQFPSPIAIPYQQTIYGPRDPNRRLTRMRDTWEGLINLLFAMVIAEAGLVGIGELPVQVIETASRRAIKHKDLRSDKLSVRIGIIEGILESWRATGVRAVLADLIPSGLPAELRRLNTVRNGFSHLGTLSDVQAAHLIDESRPILHDVLVDCLFLADTQLVRLIKVTPGVPPYAEVDRLNGHSTARHVTDLELDADAQKVVMQSGKVGSYDRVLAKIRSQCLDLSPYFYACDDDSGHHTRIAFFKKRAADTCHLEVVGESLPLTSAANLHAPEFARCEVAVVGSQGGAGDE</sequence>
<organism evidence="1 2">
    <name type="scientific">Burkholderia cenocepacia (strain ATCC BAA-245 / DSM 16553 / LMG 16656 / NCTC 13227 / J2315 / CF5610)</name>
    <name type="common">Burkholderia cepacia (strain J2315)</name>
    <dbReference type="NCBI Taxonomy" id="216591"/>
    <lineage>
        <taxon>Bacteria</taxon>
        <taxon>Pseudomonadati</taxon>
        <taxon>Pseudomonadota</taxon>
        <taxon>Betaproteobacteria</taxon>
        <taxon>Burkholderiales</taxon>
        <taxon>Burkholderiaceae</taxon>
        <taxon>Burkholderia</taxon>
        <taxon>Burkholderia cepacia complex</taxon>
    </lineage>
</organism>
<dbReference type="Proteomes" id="UP000001035">
    <property type="component" value="Chromosome 1"/>
</dbReference>
<evidence type="ECO:0000313" key="2">
    <source>
        <dbReference type="Proteomes" id="UP000001035"/>
    </source>
</evidence>
<dbReference type="eggNOG" id="ENOG5033SJR">
    <property type="taxonomic scope" value="Bacteria"/>
</dbReference>
<accession>B4E7C7</accession>
<name>B4E7C7_BURCJ</name>
<dbReference type="HOGENOM" id="CLU_796679_0_0_4"/>
<dbReference type="KEGG" id="bcj:BCAL0419"/>